<dbReference type="PROSITE" id="PS50041">
    <property type="entry name" value="C_TYPE_LECTIN_2"/>
    <property type="match status" value="1"/>
</dbReference>
<name>A0AA88NPT0_TACVA</name>
<dbReference type="GO" id="GO:0016477">
    <property type="term" value="P:cell migration"/>
    <property type="evidence" value="ECO:0007669"/>
    <property type="project" value="TreeGrafter"/>
</dbReference>
<evidence type="ECO:0000256" key="13">
    <source>
        <dbReference type="ARBA" id="ARBA00023180"/>
    </source>
</evidence>
<evidence type="ECO:0000256" key="14">
    <source>
        <dbReference type="PROSITE-ProRule" id="PRU00076"/>
    </source>
</evidence>
<evidence type="ECO:0000256" key="7">
    <source>
        <dbReference type="ARBA" id="ARBA00022729"/>
    </source>
</evidence>
<dbReference type="SMART" id="SM00181">
    <property type="entry name" value="EGF"/>
    <property type="match status" value="5"/>
</dbReference>
<dbReference type="GO" id="GO:0030246">
    <property type="term" value="F:carbohydrate binding"/>
    <property type="evidence" value="ECO:0007669"/>
    <property type="project" value="UniProtKB-KW"/>
</dbReference>
<dbReference type="FunFam" id="2.10.25.10:FF:000014">
    <property type="entry name" value="Latent-transforming growth factor beta-binding protein 3"/>
    <property type="match status" value="1"/>
</dbReference>
<evidence type="ECO:0000259" key="17">
    <source>
        <dbReference type="PROSITE" id="PS50026"/>
    </source>
</evidence>
<dbReference type="PANTHER" id="PTHR14789:SF4">
    <property type="entry name" value="ENDOSIALIN"/>
    <property type="match status" value="1"/>
</dbReference>
<comment type="subcellular location">
    <subcellularLocation>
        <location evidence="1">Membrane</location>
        <topology evidence="1">Single-pass type I membrane protein</topology>
    </subcellularLocation>
    <subcellularLocation>
        <location evidence="2">Secreted</location>
    </subcellularLocation>
</comment>
<reference evidence="19" key="1">
    <citation type="submission" date="2023-08" db="EMBL/GenBank/DDBJ databases">
        <title>Pelteobagrus vachellii genome.</title>
        <authorList>
            <person name="Liu H."/>
        </authorList>
    </citation>
    <scope>NUCLEOTIDE SEQUENCE</scope>
    <source>
        <strain evidence="19">PRFRI_2022a</strain>
        <tissue evidence="19">Muscle</tissue>
    </source>
</reference>
<keyword evidence="6 15" id="KW-0812">Transmembrane</keyword>
<keyword evidence="4 14" id="KW-0245">EGF-like domain</keyword>
<evidence type="ECO:0000256" key="8">
    <source>
        <dbReference type="ARBA" id="ARBA00022734"/>
    </source>
</evidence>
<dbReference type="InterPro" id="IPR001881">
    <property type="entry name" value="EGF-like_Ca-bd_dom"/>
</dbReference>
<evidence type="ECO:0000256" key="16">
    <source>
        <dbReference type="SAM" id="SignalP"/>
    </source>
</evidence>
<feature type="domain" description="C-type lectin" evidence="18">
    <location>
        <begin position="33"/>
        <end position="162"/>
    </location>
</feature>
<organism evidence="19 20">
    <name type="scientific">Tachysurus vachellii</name>
    <name type="common">Darkbarbel catfish</name>
    <name type="synonym">Pelteobagrus vachellii</name>
    <dbReference type="NCBI Taxonomy" id="175792"/>
    <lineage>
        <taxon>Eukaryota</taxon>
        <taxon>Metazoa</taxon>
        <taxon>Chordata</taxon>
        <taxon>Craniata</taxon>
        <taxon>Vertebrata</taxon>
        <taxon>Euteleostomi</taxon>
        <taxon>Actinopterygii</taxon>
        <taxon>Neopterygii</taxon>
        <taxon>Teleostei</taxon>
        <taxon>Ostariophysi</taxon>
        <taxon>Siluriformes</taxon>
        <taxon>Bagridae</taxon>
        <taxon>Tachysurus</taxon>
    </lineage>
</organism>
<dbReference type="Gene3D" id="2.10.25.10">
    <property type="entry name" value="Laminin"/>
    <property type="match status" value="5"/>
</dbReference>
<keyword evidence="12" id="KW-1015">Disulfide bond</keyword>
<dbReference type="Gene3D" id="3.10.100.10">
    <property type="entry name" value="Mannose-Binding Protein A, subunit A"/>
    <property type="match status" value="1"/>
</dbReference>
<evidence type="ECO:0000256" key="12">
    <source>
        <dbReference type="ARBA" id="ARBA00023157"/>
    </source>
</evidence>
<dbReference type="PANTHER" id="PTHR14789">
    <property type="entry name" value="CHONDROLECTIN VARIANT CHODLFDELTAE"/>
    <property type="match status" value="1"/>
</dbReference>
<feature type="transmembrane region" description="Helical" evidence="15">
    <location>
        <begin position="710"/>
        <end position="735"/>
    </location>
</feature>
<feature type="domain" description="EGF-like" evidence="17">
    <location>
        <begin position="327"/>
        <end position="364"/>
    </location>
</feature>
<dbReference type="InterPro" id="IPR018097">
    <property type="entry name" value="EGF_Ca-bd_CS"/>
</dbReference>
<dbReference type="PROSITE" id="PS01187">
    <property type="entry name" value="EGF_CA"/>
    <property type="match status" value="1"/>
</dbReference>
<dbReference type="SUPFAM" id="SSF57196">
    <property type="entry name" value="EGF/Laminin"/>
    <property type="match status" value="2"/>
</dbReference>
<proteinExistence type="predicted"/>
<dbReference type="InterPro" id="IPR016187">
    <property type="entry name" value="CTDL_fold"/>
</dbReference>
<keyword evidence="10 15" id="KW-1133">Transmembrane helix</keyword>
<feature type="signal peptide" evidence="16">
    <location>
        <begin position="1"/>
        <end position="22"/>
    </location>
</feature>
<dbReference type="InterPro" id="IPR026823">
    <property type="entry name" value="cEGF"/>
</dbReference>
<dbReference type="Pfam" id="PF07645">
    <property type="entry name" value="EGF_CA"/>
    <property type="match status" value="2"/>
</dbReference>
<dbReference type="SMART" id="SM00034">
    <property type="entry name" value="CLECT"/>
    <property type="match status" value="1"/>
</dbReference>
<dbReference type="InterPro" id="IPR051505">
    <property type="entry name" value="C-type_lectin_domain"/>
</dbReference>
<keyword evidence="13" id="KW-0325">Glycoprotein</keyword>
<dbReference type="GO" id="GO:0050840">
    <property type="term" value="F:extracellular matrix binding"/>
    <property type="evidence" value="ECO:0007669"/>
    <property type="project" value="TreeGrafter"/>
</dbReference>
<accession>A0AA88NPT0</accession>
<dbReference type="GO" id="GO:0031012">
    <property type="term" value="C:extracellular matrix"/>
    <property type="evidence" value="ECO:0007669"/>
    <property type="project" value="TreeGrafter"/>
</dbReference>
<dbReference type="InterPro" id="IPR016186">
    <property type="entry name" value="C-type_lectin-like/link_sf"/>
</dbReference>
<dbReference type="InterPro" id="IPR001304">
    <property type="entry name" value="C-type_lectin-like"/>
</dbReference>
<gene>
    <name evidence="19" type="ORF">Q7C36_004788</name>
</gene>
<dbReference type="GO" id="GO:0005509">
    <property type="term" value="F:calcium ion binding"/>
    <property type="evidence" value="ECO:0007669"/>
    <property type="project" value="InterPro"/>
</dbReference>
<evidence type="ECO:0000256" key="10">
    <source>
        <dbReference type="ARBA" id="ARBA00022989"/>
    </source>
</evidence>
<evidence type="ECO:0000256" key="5">
    <source>
        <dbReference type="ARBA" id="ARBA00022553"/>
    </source>
</evidence>
<evidence type="ECO:0000256" key="6">
    <source>
        <dbReference type="ARBA" id="ARBA00022692"/>
    </source>
</evidence>
<keyword evidence="20" id="KW-1185">Reference proteome</keyword>
<feature type="chain" id="PRO_5041715580" description="CD248" evidence="16">
    <location>
        <begin position="23"/>
        <end position="773"/>
    </location>
</feature>
<evidence type="ECO:0000313" key="20">
    <source>
        <dbReference type="Proteomes" id="UP001187315"/>
    </source>
</evidence>
<protein>
    <recommendedName>
        <fullName evidence="21">CD248</fullName>
    </recommendedName>
</protein>
<dbReference type="PROSITE" id="PS00010">
    <property type="entry name" value="ASX_HYDROXYL"/>
    <property type="match status" value="1"/>
</dbReference>
<evidence type="ECO:0000313" key="19">
    <source>
        <dbReference type="EMBL" id="KAK2860622.1"/>
    </source>
</evidence>
<keyword evidence="11 15" id="KW-0472">Membrane</keyword>
<dbReference type="PROSITE" id="PS01186">
    <property type="entry name" value="EGF_2"/>
    <property type="match status" value="2"/>
</dbReference>
<dbReference type="GO" id="GO:0009897">
    <property type="term" value="C:external side of plasma membrane"/>
    <property type="evidence" value="ECO:0007669"/>
    <property type="project" value="TreeGrafter"/>
</dbReference>
<dbReference type="CDD" id="cd03600">
    <property type="entry name" value="CLECT_thrombomodulin_like"/>
    <property type="match status" value="1"/>
</dbReference>
<keyword evidence="8" id="KW-0430">Lectin</keyword>
<evidence type="ECO:0000259" key="18">
    <source>
        <dbReference type="PROSITE" id="PS50041"/>
    </source>
</evidence>
<dbReference type="SMART" id="SM00179">
    <property type="entry name" value="EGF_CA"/>
    <property type="match status" value="5"/>
</dbReference>
<comment type="caution">
    <text evidence="19">The sequence shown here is derived from an EMBL/GenBank/DDBJ whole genome shotgun (WGS) entry which is preliminary data.</text>
</comment>
<sequence length="773" mass="86042">MGSPVIHVILLTILVHLSGMQSQELQYEDTLCSENSCLVIYFQRKIFLDAWRSCRKQGGNLVTIKSPEEAQQIETLFSNLDLTESSHVFVWIGLQRQPRKCAASRPMRGFSWITGEQDTQYTNWQQEDSSNTCSVPRCVGIGYSTSTQKSQDNFKWKDGPCSVPVDGYLCRYTFSGMCKAISNEGFGNVLYTTPFDLVTSLLTHIPFGSIATVPCLTKSDQTVLCTQREDGTVGWNRDSPYCSDISKASWCDKDNGGCHHYCIEDDNDYYCECKEGFLLAEDGMSCFQTDPCQGSPCEYECLTVMDSYRCACPDGYMLAPDEQGCLDVDECLQSPCEQICINALGNFECHCHDGYKSNEEGTCEDVDECAESPCEHGCANVVGSHECHCHYGFAQLPGDPSRCYDVDECQIEGTCEQMCINSIGGFECYCNEGYDLQSDLYSCRPSDEQQPSTVPTSIILITELTNHTTELDEHQDLDYEKLTENEPLDWLTELPNLAMVPNDLLWPTSATQEVTETTSPTESPTSLMNMELDYIDQQTVAMDAFVSSTKSPSSHMNMELDYIDQQTVAMDAFVSSTESPSSLMNMELDYINQQTVAMDAFVSSTTSTPLSEYYEEESTTEFTVFLTTTVAGGAWKWMWFSPSPNELDKEESPFITEAEYETFEPYLDNGIHDYESTSSNTELQTLTQTLLSAPVVKDGSSNEQNQGSSWLLVGLLVPLCIFIVVMVALGIIYCTQCSNSKPQNKNATECYHWIAGAGDKAAADMTSSGPTKV</sequence>
<evidence type="ECO:0000256" key="9">
    <source>
        <dbReference type="ARBA" id="ARBA00022737"/>
    </source>
</evidence>
<evidence type="ECO:0008006" key="21">
    <source>
        <dbReference type="Google" id="ProtNLM"/>
    </source>
</evidence>
<evidence type="ECO:0000256" key="11">
    <source>
        <dbReference type="ARBA" id="ARBA00023136"/>
    </source>
</evidence>
<keyword evidence="9" id="KW-0677">Repeat</keyword>
<dbReference type="AlphaFoldDB" id="A0AA88NPT0"/>
<dbReference type="Proteomes" id="UP001187315">
    <property type="component" value="Unassembled WGS sequence"/>
</dbReference>
<dbReference type="InterPro" id="IPR000742">
    <property type="entry name" value="EGF"/>
</dbReference>
<evidence type="ECO:0000256" key="2">
    <source>
        <dbReference type="ARBA" id="ARBA00004613"/>
    </source>
</evidence>
<dbReference type="InterPro" id="IPR049883">
    <property type="entry name" value="NOTCH1_EGF-like"/>
</dbReference>
<evidence type="ECO:0000256" key="4">
    <source>
        <dbReference type="ARBA" id="ARBA00022536"/>
    </source>
</evidence>
<dbReference type="InterPro" id="IPR000152">
    <property type="entry name" value="EGF-type_Asp/Asn_hydroxyl_site"/>
</dbReference>
<keyword evidence="3" id="KW-0964">Secreted</keyword>
<dbReference type="InterPro" id="IPR009030">
    <property type="entry name" value="Growth_fac_rcpt_cys_sf"/>
</dbReference>
<dbReference type="GO" id="GO:1990430">
    <property type="term" value="F:extracellular matrix protein binding"/>
    <property type="evidence" value="ECO:0007669"/>
    <property type="project" value="TreeGrafter"/>
</dbReference>
<keyword evidence="5" id="KW-0597">Phosphoprotein</keyword>
<keyword evidence="7 16" id="KW-0732">Signal</keyword>
<dbReference type="SUPFAM" id="SSF56436">
    <property type="entry name" value="C-type lectin-like"/>
    <property type="match status" value="1"/>
</dbReference>
<dbReference type="PRINTS" id="PR00907">
    <property type="entry name" value="THRMBOMODULN"/>
</dbReference>
<dbReference type="GO" id="GO:0005576">
    <property type="term" value="C:extracellular region"/>
    <property type="evidence" value="ECO:0007669"/>
    <property type="project" value="UniProtKB-SubCell"/>
</dbReference>
<dbReference type="Pfam" id="PF14670">
    <property type="entry name" value="FXa_inhibition"/>
    <property type="match status" value="1"/>
</dbReference>
<evidence type="ECO:0000256" key="1">
    <source>
        <dbReference type="ARBA" id="ARBA00004479"/>
    </source>
</evidence>
<dbReference type="EMBL" id="JAVHJS010000004">
    <property type="protein sequence ID" value="KAK2860622.1"/>
    <property type="molecule type" value="Genomic_DNA"/>
</dbReference>
<dbReference type="SUPFAM" id="SSF57184">
    <property type="entry name" value="Growth factor receptor domain"/>
    <property type="match status" value="1"/>
</dbReference>
<evidence type="ECO:0000256" key="3">
    <source>
        <dbReference type="ARBA" id="ARBA00022525"/>
    </source>
</evidence>
<dbReference type="Pfam" id="PF12662">
    <property type="entry name" value="cEGF"/>
    <property type="match status" value="1"/>
</dbReference>
<comment type="caution">
    <text evidence="14">Lacks conserved residue(s) required for the propagation of feature annotation.</text>
</comment>
<evidence type="ECO:0000256" key="15">
    <source>
        <dbReference type="SAM" id="Phobius"/>
    </source>
</evidence>
<dbReference type="PROSITE" id="PS50026">
    <property type="entry name" value="EGF_3"/>
    <property type="match status" value="1"/>
</dbReference>
<dbReference type="CDD" id="cd00054">
    <property type="entry name" value="EGF_CA"/>
    <property type="match status" value="2"/>
</dbReference>